<dbReference type="EMBL" id="CP011502">
    <property type="protein sequence ID" value="ALX03637.1"/>
    <property type="molecule type" value="Genomic_DNA"/>
</dbReference>
<name>A0A0U4CDW6_9ACTN</name>
<dbReference type="SUPFAM" id="SSF55961">
    <property type="entry name" value="Bet v1-like"/>
    <property type="match status" value="1"/>
</dbReference>
<keyword evidence="2" id="KW-1185">Reference proteome</keyword>
<proteinExistence type="predicted"/>
<organism evidence="1 2">
    <name type="scientific">Aeromicrobium erythreum</name>
    <dbReference type="NCBI Taxonomy" id="2041"/>
    <lineage>
        <taxon>Bacteria</taxon>
        <taxon>Bacillati</taxon>
        <taxon>Actinomycetota</taxon>
        <taxon>Actinomycetes</taxon>
        <taxon>Propionibacteriales</taxon>
        <taxon>Nocardioidaceae</taxon>
        <taxon>Aeromicrobium</taxon>
    </lineage>
</organism>
<dbReference type="RefSeq" id="WP_067854209.1">
    <property type="nucleotide sequence ID" value="NZ_CP011502.1"/>
</dbReference>
<sequence length="168" mass="18533">MLGERWGVTDAETRLVHGCDAVLPGAPMQAWRGVTVDAPSDVVWVWVRQLRLAPYAYDWVDNLGRRSPRVRSALPEPAPGDRFMHAMGRDVGTVVAVDPGRELTARIGPSLMSYRVASLPDGRTRLLLKLVSRGPRPLTDLLCLGDLPMARRQLLTLRDLAEAESRSG</sequence>
<reference evidence="1 2" key="1">
    <citation type="journal article" date="1991" name="Int. J. Syst. Bacteriol.">
        <title>Description of the erythromycin-producing bacterium Arthrobacter sp. strain NRRL B-3381 as Aeromicrobium erythreum gen. nov., sp. nov.</title>
        <authorList>
            <person name="Miller E.S."/>
            <person name="Woese C.R."/>
            <person name="Brenner S."/>
        </authorList>
    </citation>
    <scope>NUCLEOTIDE SEQUENCE [LARGE SCALE GENOMIC DNA]</scope>
    <source>
        <strain evidence="1 2">AR18</strain>
    </source>
</reference>
<protein>
    <submittedName>
        <fullName evidence="1">Polyketide cyclase</fullName>
    </submittedName>
</protein>
<dbReference type="PATRIC" id="fig|2041.4.peg.518"/>
<dbReference type="Proteomes" id="UP000067689">
    <property type="component" value="Chromosome"/>
</dbReference>
<accession>A0A0U4CDW6</accession>
<dbReference type="AlphaFoldDB" id="A0A0U4CDW6"/>
<evidence type="ECO:0000313" key="1">
    <source>
        <dbReference type="EMBL" id="ALX03637.1"/>
    </source>
</evidence>
<evidence type="ECO:0000313" key="2">
    <source>
        <dbReference type="Proteomes" id="UP000067689"/>
    </source>
</evidence>
<dbReference type="InterPro" id="IPR023393">
    <property type="entry name" value="START-like_dom_sf"/>
</dbReference>
<dbReference type="STRING" id="2041.AERYTH_02450"/>
<dbReference type="KEGG" id="aer:AERYTH_02450"/>
<dbReference type="Gene3D" id="3.30.530.20">
    <property type="match status" value="1"/>
</dbReference>
<gene>
    <name evidence="1" type="ORF">AERYTH_02450</name>
</gene>
<dbReference type="OrthoDB" id="3255669at2"/>